<evidence type="ECO:0000313" key="3">
    <source>
        <dbReference type="Proteomes" id="UP001153076"/>
    </source>
</evidence>
<evidence type="ECO:0000259" key="1">
    <source>
        <dbReference type="SMART" id="SM00256"/>
    </source>
</evidence>
<dbReference type="InterPro" id="IPR001810">
    <property type="entry name" value="F-box_dom"/>
</dbReference>
<dbReference type="PANTHER" id="PTHR46407">
    <property type="entry name" value="OS02G0208700 PROTEIN"/>
    <property type="match status" value="1"/>
</dbReference>
<dbReference type="SUPFAM" id="SSF117281">
    <property type="entry name" value="Kelch motif"/>
    <property type="match status" value="1"/>
</dbReference>
<dbReference type="SUPFAM" id="SSF81383">
    <property type="entry name" value="F-box domain"/>
    <property type="match status" value="1"/>
</dbReference>
<feature type="domain" description="F-box" evidence="1">
    <location>
        <begin position="13"/>
        <end position="53"/>
    </location>
</feature>
<dbReference type="Proteomes" id="UP001153076">
    <property type="component" value="Unassembled WGS sequence"/>
</dbReference>
<dbReference type="InterPro" id="IPR015915">
    <property type="entry name" value="Kelch-typ_b-propeller"/>
</dbReference>
<dbReference type="SMART" id="SM00612">
    <property type="entry name" value="Kelch"/>
    <property type="match status" value="2"/>
</dbReference>
<gene>
    <name evidence="2" type="ORF">Cgig2_012199</name>
</gene>
<proteinExistence type="predicted"/>
<sequence>MVQFQVQELIPGLPDDLALECLTRVHSTTHQAAASVCRGWRRLLGSSEYYHHRKQNGRTSQVACLIQATFGPRTEPNTAGPPSFGLTFFDLKTRTWERLDSMPGYPNGLPLYCQVASSEGKLVIMGGWDPVSFNPMSHVFICDLMTRKWKKGQDMPAKRSLFAIGAINGRILVAGGHDPDKNASDLAWVYDVVDDKWTELTKMSEERDECQGLVFGPELWVISGYNTEAQGEFKSNADVYNIETRRWKRVEDIWVLGQNPRSCVGFGPKGELINWGKPNSLALPGKCVDLGDEVIVYNDLTPGFLLVHKEKHAIANADCNVVEKLDVPMRKRKNQCPDDEAMMPVRKLVSDESSLFIFYKSLDDERKKDFVINLIHSDLPPSH</sequence>
<accession>A0A9Q1KT26</accession>
<dbReference type="SMART" id="SM00256">
    <property type="entry name" value="FBOX"/>
    <property type="match status" value="1"/>
</dbReference>
<dbReference type="GO" id="GO:2000762">
    <property type="term" value="P:regulation of phenylpropanoid metabolic process"/>
    <property type="evidence" value="ECO:0007669"/>
    <property type="project" value="InterPro"/>
</dbReference>
<reference evidence="2" key="1">
    <citation type="submission" date="2022-04" db="EMBL/GenBank/DDBJ databases">
        <title>Carnegiea gigantea Genome sequencing and assembly v2.</title>
        <authorList>
            <person name="Copetti D."/>
            <person name="Sanderson M.J."/>
            <person name="Burquez A."/>
            <person name="Wojciechowski M.F."/>
        </authorList>
    </citation>
    <scope>NUCLEOTIDE SEQUENCE</scope>
    <source>
        <strain evidence="2">SGP5-SGP5p</strain>
        <tissue evidence="2">Aerial part</tissue>
    </source>
</reference>
<dbReference type="GO" id="GO:0080037">
    <property type="term" value="P:negative regulation of cytokinin-activated signaling pathway"/>
    <property type="evidence" value="ECO:0007669"/>
    <property type="project" value="InterPro"/>
</dbReference>
<dbReference type="EMBL" id="JAKOGI010000029">
    <property type="protein sequence ID" value="KAJ8448555.1"/>
    <property type="molecule type" value="Genomic_DNA"/>
</dbReference>
<protein>
    <recommendedName>
        <fullName evidence="1">F-box domain-containing protein</fullName>
    </recommendedName>
</protein>
<dbReference type="InterPro" id="IPR044595">
    <property type="entry name" value="KMD1-4"/>
</dbReference>
<dbReference type="InterPro" id="IPR006652">
    <property type="entry name" value="Kelch_1"/>
</dbReference>
<comment type="caution">
    <text evidence="2">The sequence shown here is derived from an EMBL/GenBank/DDBJ whole genome shotgun (WGS) entry which is preliminary data.</text>
</comment>
<evidence type="ECO:0000313" key="2">
    <source>
        <dbReference type="EMBL" id="KAJ8448555.1"/>
    </source>
</evidence>
<dbReference type="InterPro" id="IPR036047">
    <property type="entry name" value="F-box-like_dom_sf"/>
</dbReference>
<dbReference type="OrthoDB" id="191037at2759"/>
<dbReference type="Pfam" id="PF24681">
    <property type="entry name" value="Kelch_KLHDC2_KLHL20_DRC7"/>
    <property type="match status" value="1"/>
</dbReference>
<name>A0A9Q1KT26_9CARY</name>
<dbReference type="CDD" id="cd22152">
    <property type="entry name" value="F-box_AtAFR-like"/>
    <property type="match status" value="1"/>
</dbReference>
<keyword evidence="3" id="KW-1185">Reference proteome</keyword>
<dbReference type="PANTHER" id="PTHR46407:SF4">
    <property type="entry name" value="F-BOX DOMAIN-CONTAINING PROTEIN"/>
    <property type="match status" value="1"/>
</dbReference>
<dbReference type="AlphaFoldDB" id="A0A9Q1KT26"/>
<organism evidence="2 3">
    <name type="scientific">Carnegiea gigantea</name>
    <dbReference type="NCBI Taxonomy" id="171969"/>
    <lineage>
        <taxon>Eukaryota</taxon>
        <taxon>Viridiplantae</taxon>
        <taxon>Streptophyta</taxon>
        <taxon>Embryophyta</taxon>
        <taxon>Tracheophyta</taxon>
        <taxon>Spermatophyta</taxon>
        <taxon>Magnoliopsida</taxon>
        <taxon>eudicotyledons</taxon>
        <taxon>Gunneridae</taxon>
        <taxon>Pentapetalae</taxon>
        <taxon>Caryophyllales</taxon>
        <taxon>Cactineae</taxon>
        <taxon>Cactaceae</taxon>
        <taxon>Cactoideae</taxon>
        <taxon>Echinocereeae</taxon>
        <taxon>Carnegiea</taxon>
    </lineage>
</organism>
<dbReference type="Gene3D" id="2.120.10.80">
    <property type="entry name" value="Kelch-type beta propeller"/>
    <property type="match status" value="1"/>
</dbReference>
<dbReference type="Pfam" id="PF00646">
    <property type="entry name" value="F-box"/>
    <property type="match status" value="1"/>
</dbReference>